<proteinExistence type="inferred from homology"/>
<dbReference type="PRINTS" id="PR00080">
    <property type="entry name" value="SDRFAMILY"/>
</dbReference>
<keyword evidence="3" id="KW-0614">Plasmid</keyword>
<dbReference type="PROSITE" id="PS00061">
    <property type="entry name" value="ADH_SHORT"/>
    <property type="match status" value="1"/>
</dbReference>
<dbReference type="PANTHER" id="PTHR24321:SF8">
    <property type="entry name" value="ESTRADIOL 17-BETA-DEHYDROGENASE 8-RELATED"/>
    <property type="match status" value="1"/>
</dbReference>
<name>A0A221T1B1_9DEIO</name>
<dbReference type="CDD" id="cd05233">
    <property type="entry name" value="SDR_c"/>
    <property type="match status" value="1"/>
</dbReference>
<evidence type="ECO:0000313" key="4">
    <source>
        <dbReference type="Proteomes" id="UP000259030"/>
    </source>
</evidence>
<dbReference type="Proteomes" id="UP000259030">
    <property type="component" value="Plasmid pDFI1"/>
</dbReference>
<dbReference type="InterPro" id="IPR036291">
    <property type="entry name" value="NAD(P)-bd_dom_sf"/>
</dbReference>
<evidence type="ECO:0000313" key="3">
    <source>
        <dbReference type="EMBL" id="ASN82666.1"/>
    </source>
</evidence>
<dbReference type="SUPFAM" id="SSF51735">
    <property type="entry name" value="NAD(P)-binding Rossmann-fold domains"/>
    <property type="match status" value="1"/>
</dbReference>
<dbReference type="InterPro" id="IPR002347">
    <property type="entry name" value="SDR_fam"/>
</dbReference>
<evidence type="ECO:0000256" key="1">
    <source>
        <dbReference type="ARBA" id="ARBA00006484"/>
    </source>
</evidence>
<dbReference type="EMBL" id="CP021082">
    <property type="protein sequence ID" value="ASN82666.1"/>
    <property type="molecule type" value="Genomic_DNA"/>
</dbReference>
<dbReference type="Pfam" id="PF13561">
    <property type="entry name" value="adh_short_C2"/>
    <property type="match status" value="1"/>
</dbReference>
<dbReference type="RefSeq" id="WP_043779186.1">
    <property type="nucleotide sequence ID" value="NZ_CP021082.1"/>
</dbReference>
<geneLocation type="plasmid" evidence="4">
    <name>pdfi1</name>
</geneLocation>
<gene>
    <name evidence="3" type="ORF">DFI_15995</name>
</gene>
<dbReference type="PANTHER" id="PTHR24321">
    <property type="entry name" value="DEHYDROGENASES, SHORT CHAIN"/>
    <property type="match status" value="1"/>
</dbReference>
<dbReference type="AlphaFoldDB" id="A0A221T1B1"/>
<keyword evidence="2" id="KW-0560">Oxidoreductase</keyword>
<protein>
    <submittedName>
        <fullName evidence="3">Short-chain dehydrogenase</fullName>
    </submittedName>
</protein>
<dbReference type="GO" id="GO:0016491">
    <property type="term" value="F:oxidoreductase activity"/>
    <property type="evidence" value="ECO:0007669"/>
    <property type="project" value="UniProtKB-KW"/>
</dbReference>
<dbReference type="InterPro" id="IPR020904">
    <property type="entry name" value="Sc_DH/Rdtase_CS"/>
</dbReference>
<dbReference type="PRINTS" id="PR00081">
    <property type="entry name" value="GDHRDH"/>
</dbReference>
<dbReference type="NCBIfam" id="NF005559">
    <property type="entry name" value="PRK07231.1"/>
    <property type="match status" value="1"/>
</dbReference>
<dbReference type="FunFam" id="3.40.50.720:FF:000084">
    <property type="entry name" value="Short-chain dehydrogenase reductase"/>
    <property type="match status" value="1"/>
</dbReference>
<dbReference type="Gene3D" id="3.40.50.720">
    <property type="entry name" value="NAD(P)-binding Rossmann-like Domain"/>
    <property type="match status" value="1"/>
</dbReference>
<dbReference type="KEGG" id="dfc:DFI_15995"/>
<comment type="similarity">
    <text evidence="1">Belongs to the short-chain dehydrogenases/reductases (SDR) family.</text>
</comment>
<keyword evidence="4" id="KW-1185">Reference proteome</keyword>
<organism evidence="3 4">
    <name type="scientific">Deinococcus ficus</name>
    <dbReference type="NCBI Taxonomy" id="317577"/>
    <lineage>
        <taxon>Bacteria</taxon>
        <taxon>Thermotogati</taxon>
        <taxon>Deinococcota</taxon>
        <taxon>Deinococci</taxon>
        <taxon>Deinococcales</taxon>
        <taxon>Deinococcaceae</taxon>
        <taxon>Deinococcus</taxon>
    </lineage>
</organism>
<evidence type="ECO:0000256" key="2">
    <source>
        <dbReference type="ARBA" id="ARBA00023002"/>
    </source>
</evidence>
<accession>A0A221T1B1</accession>
<sequence length="251" mass="25855">MNLELNGKTALVTGAGSGIGQATALAFAREGAQVVLTDLKPDGLDHTAQLIRDANADVRTLTVIADAGQAHDHKQAVQQALTTFGRLDAAVNNAGMGGENVPVADVDPANWQRVIEVNLSGVFYGMQAQIPALLQSGGGSIVNVASILGQAGWANGAAYVASKHGVVGLTRTAALDYATQGLRVNAVGPGFIETPILGQDRQALDHLASLHPIGRLGKPEEIASLIVFLSSPKASLITGAYYNADGGYLAR</sequence>
<reference evidence="3 4" key="1">
    <citation type="submission" date="2017-05" db="EMBL/GenBank/DDBJ databases">
        <title>The complete genome sequence of Deinococcus ficus isolated from the rhizosphere of the Ficus religiosa L. in Taiwan.</title>
        <authorList>
            <person name="Wu K.-M."/>
            <person name="Liao T.-L."/>
            <person name="Liu Y.-M."/>
            <person name="Young C.-C."/>
            <person name="Tsai S.-F."/>
        </authorList>
    </citation>
    <scope>NUCLEOTIDE SEQUENCE [LARGE SCALE GENOMIC DNA]</scope>
    <source>
        <strain evidence="3 4">CC-FR2-10</strain>
        <plasmid evidence="4">pdfi1</plasmid>
    </source>
</reference>